<dbReference type="EMBL" id="FUYN01000006">
    <property type="protein sequence ID" value="SKB65346.1"/>
    <property type="molecule type" value="Genomic_DNA"/>
</dbReference>
<dbReference type="AlphaFoldDB" id="A0A1T5D169"/>
<dbReference type="SUPFAM" id="SSF52172">
    <property type="entry name" value="CheY-like"/>
    <property type="match status" value="1"/>
</dbReference>
<dbReference type="SMART" id="SM00862">
    <property type="entry name" value="Trans_reg_C"/>
    <property type="match status" value="1"/>
</dbReference>
<dbReference type="GO" id="GO:0000976">
    <property type="term" value="F:transcription cis-regulatory region binding"/>
    <property type="evidence" value="ECO:0007669"/>
    <property type="project" value="TreeGrafter"/>
</dbReference>
<comment type="function">
    <text evidence="7">May play the central regulatory role in sporulation. It may be an element of the effector pathway responsible for the activation of sporulation genes in response to nutritional stress. Spo0A may act in concert with spo0H (a sigma factor) to control the expression of some genes that are critical to the sporulation process.</text>
</comment>
<dbReference type="PANTHER" id="PTHR48111:SF2">
    <property type="entry name" value="RESPONSE REGULATOR SAER"/>
    <property type="match status" value="1"/>
</dbReference>
<evidence type="ECO:0000256" key="2">
    <source>
        <dbReference type="ARBA" id="ARBA00022553"/>
    </source>
</evidence>
<dbReference type="Pfam" id="PF00072">
    <property type="entry name" value="Response_reg"/>
    <property type="match status" value="1"/>
</dbReference>
<reference evidence="13" key="1">
    <citation type="submission" date="2017-02" db="EMBL/GenBank/DDBJ databases">
        <authorList>
            <person name="Varghese N."/>
            <person name="Submissions S."/>
        </authorList>
    </citation>
    <scope>NUCLEOTIDE SEQUENCE [LARGE SCALE GENOMIC DNA]</scope>
    <source>
        <strain evidence="13">ATCC 35199</strain>
    </source>
</reference>
<keyword evidence="2 8" id="KW-0597">Phosphoprotein</keyword>
<feature type="domain" description="OmpR/PhoB-type" evidence="11">
    <location>
        <begin position="130"/>
        <end position="227"/>
    </location>
</feature>
<evidence type="ECO:0000256" key="8">
    <source>
        <dbReference type="PROSITE-ProRule" id="PRU00169"/>
    </source>
</evidence>
<sequence>MYKVLIVEDEADIRNLIDETMKKRGYETFTAGDGYEALRLLSRTSADIVVSDIMMPHLDGLSLVKEIRKTSNIPVIFLSARNDDVDKIWGLGIGADDYVVKPVNINELVARIEAQLRRTKIYDGYCTIISENIQLGEFILDEDKCEITLDGKEIKLLAKEFKLLAYFLKNPDKVVTKKQLYKQVWDDEYYFDDNTITVTISRLRSKIENKDRKYIYTIRGLGYKFKVDVRIV</sequence>
<dbReference type="InterPro" id="IPR039420">
    <property type="entry name" value="WalR-like"/>
</dbReference>
<evidence type="ECO:0000256" key="3">
    <source>
        <dbReference type="ARBA" id="ARBA00023012"/>
    </source>
</evidence>
<dbReference type="PANTHER" id="PTHR48111">
    <property type="entry name" value="REGULATOR OF RPOS"/>
    <property type="match status" value="1"/>
</dbReference>
<name>A0A1T5D169_9FIRM</name>
<accession>A0A1T5D169</accession>
<keyword evidence="3" id="KW-0902">Two-component regulatory system</keyword>
<evidence type="ECO:0000313" key="13">
    <source>
        <dbReference type="Proteomes" id="UP000243406"/>
    </source>
</evidence>
<dbReference type="SMART" id="SM00448">
    <property type="entry name" value="REC"/>
    <property type="match status" value="1"/>
</dbReference>
<evidence type="ECO:0000256" key="1">
    <source>
        <dbReference type="ARBA" id="ARBA00018672"/>
    </source>
</evidence>
<dbReference type="Gene3D" id="1.10.10.10">
    <property type="entry name" value="Winged helix-like DNA-binding domain superfamily/Winged helix DNA-binding domain"/>
    <property type="match status" value="1"/>
</dbReference>
<dbReference type="OrthoDB" id="9790442at2"/>
<keyword evidence="5 9" id="KW-0238">DNA-binding</keyword>
<dbReference type="Gene3D" id="6.10.250.690">
    <property type="match status" value="1"/>
</dbReference>
<organism evidence="12 13">
    <name type="scientific">Acetoanaerobium noterae</name>
    <dbReference type="NCBI Taxonomy" id="745369"/>
    <lineage>
        <taxon>Bacteria</taxon>
        <taxon>Bacillati</taxon>
        <taxon>Bacillota</taxon>
        <taxon>Clostridia</taxon>
        <taxon>Peptostreptococcales</taxon>
        <taxon>Filifactoraceae</taxon>
        <taxon>Acetoanaerobium</taxon>
    </lineage>
</organism>
<dbReference type="GO" id="GO:0032993">
    <property type="term" value="C:protein-DNA complex"/>
    <property type="evidence" value="ECO:0007669"/>
    <property type="project" value="TreeGrafter"/>
</dbReference>
<feature type="domain" description="Response regulatory" evidence="10">
    <location>
        <begin position="3"/>
        <end position="116"/>
    </location>
</feature>
<evidence type="ECO:0000259" key="10">
    <source>
        <dbReference type="PROSITE" id="PS50110"/>
    </source>
</evidence>
<keyword evidence="6" id="KW-0804">Transcription</keyword>
<feature type="DNA-binding region" description="OmpR/PhoB-type" evidence="9">
    <location>
        <begin position="130"/>
        <end position="227"/>
    </location>
</feature>
<dbReference type="InterPro" id="IPR011006">
    <property type="entry name" value="CheY-like_superfamily"/>
</dbReference>
<dbReference type="CDD" id="cd17574">
    <property type="entry name" value="REC_OmpR"/>
    <property type="match status" value="1"/>
</dbReference>
<evidence type="ECO:0000256" key="7">
    <source>
        <dbReference type="ARBA" id="ARBA00024867"/>
    </source>
</evidence>
<evidence type="ECO:0000256" key="9">
    <source>
        <dbReference type="PROSITE-ProRule" id="PRU01091"/>
    </source>
</evidence>
<dbReference type="InterPro" id="IPR001867">
    <property type="entry name" value="OmpR/PhoB-type_DNA-bd"/>
</dbReference>
<dbReference type="FunFam" id="3.40.50.2300:FF:000001">
    <property type="entry name" value="DNA-binding response regulator PhoB"/>
    <property type="match status" value="1"/>
</dbReference>
<keyword evidence="13" id="KW-1185">Reference proteome</keyword>
<dbReference type="PROSITE" id="PS51755">
    <property type="entry name" value="OMPR_PHOB"/>
    <property type="match status" value="1"/>
</dbReference>
<evidence type="ECO:0000256" key="4">
    <source>
        <dbReference type="ARBA" id="ARBA00023015"/>
    </source>
</evidence>
<evidence type="ECO:0000256" key="6">
    <source>
        <dbReference type="ARBA" id="ARBA00023163"/>
    </source>
</evidence>
<dbReference type="Gene3D" id="3.40.50.2300">
    <property type="match status" value="1"/>
</dbReference>
<dbReference type="RefSeq" id="WP_079590299.1">
    <property type="nucleotide sequence ID" value="NZ_FUYN01000006.1"/>
</dbReference>
<proteinExistence type="predicted"/>
<evidence type="ECO:0000259" key="11">
    <source>
        <dbReference type="PROSITE" id="PS51755"/>
    </source>
</evidence>
<protein>
    <recommendedName>
        <fullName evidence="1">Stage 0 sporulation protein A homolog</fullName>
    </recommendedName>
</protein>
<dbReference type="Pfam" id="PF00486">
    <property type="entry name" value="Trans_reg_C"/>
    <property type="match status" value="1"/>
</dbReference>
<dbReference type="InterPro" id="IPR001789">
    <property type="entry name" value="Sig_transdc_resp-reg_receiver"/>
</dbReference>
<dbReference type="InterPro" id="IPR036388">
    <property type="entry name" value="WH-like_DNA-bd_sf"/>
</dbReference>
<dbReference type="CDD" id="cd00383">
    <property type="entry name" value="trans_reg_C"/>
    <property type="match status" value="1"/>
</dbReference>
<evidence type="ECO:0000313" key="12">
    <source>
        <dbReference type="EMBL" id="SKB65346.1"/>
    </source>
</evidence>
<dbReference type="PROSITE" id="PS50110">
    <property type="entry name" value="RESPONSE_REGULATORY"/>
    <property type="match status" value="1"/>
</dbReference>
<dbReference type="Proteomes" id="UP000243406">
    <property type="component" value="Unassembled WGS sequence"/>
</dbReference>
<dbReference type="GO" id="GO:0005829">
    <property type="term" value="C:cytosol"/>
    <property type="evidence" value="ECO:0007669"/>
    <property type="project" value="TreeGrafter"/>
</dbReference>
<dbReference type="GO" id="GO:0006355">
    <property type="term" value="P:regulation of DNA-templated transcription"/>
    <property type="evidence" value="ECO:0007669"/>
    <property type="project" value="InterPro"/>
</dbReference>
<feature type="modified residue" description="4-aspartylphosphate" evidence="8">
    <location>
        <position position="52"/>
    </location>
</feature>
<keyword evidence="4" id="KW-0805">Transcription regulation</keyword>
<dbReference type="FunFam" id="1.10.10.10:FF:000018">
    <property type="entry name" value="DNA-binding response regulator ResD"/>
    <property type="match status" value="1"/>
</dbReference>
<dbReference type="GO" id="GO:0000156">
    <property type="term" value="F:phosphorelay response regulator activity"/>
    <property type="evidence" value="ECO:0007669"/>
    <property type="project" value="TreeGrafter"/>
</dbReference>
<evidence type="ECO:0000256" key="5">
    <source>
        <dbReference type="ARBA" id="ARBA00023125"/>
    </source>
</evidence>
<gene>
    <name evidence="12" type="ORF">SAMN02745120_2530</name>
</gene>